<gene>
    <name evidence="2" type="ORF">BGO89_06900</name>
</gene>
<keyword evidence="1" id="KW-1133">Transmembrane helix</keyword>
<dbReference type="SUPFAM" id="SSF81324">
    <property type="entry name" value="Voltage-gated potassium channels"/>
    <property type="match status" value="1"/>
</dbReference>
<dbReference type="Proteomes" id="UP000184233">
    <property type="component" value="Unassembled WGS sequence"/>
</dbReference>
<proteinExistence type="predicted"/>
<evidence type="ECO:0000313" key="2">
    <source>
        <dbReference type="EMBL" id="OJX57694.1"/>
    </source>
</evidence>
<dbReference type="EMBL" id="MKVH01000021">
    <property type="protein sequence ID" value="OJX57694.1"/>
    <property type="molecule type" value="Genomic_DNA"/>
</dbReference>
<dbReference type="STRING" id="1895771.BGO89_06900"/>
<sequence>MEDTVPRKLIQGITLVTTYLVVSLLFAAWYQHIYDGDPSLYVVNSTLIVQKQRESIAAKEQVERDFASDTLEAFYDLKLLQFTRYKIATEYDSQRIGGLLRNKSGTCAWGIENRTFGRGTLDCEFQRIRGAINAGELLVTVINDKGKTYSTKVTIRTWSKAGLKKYRTIGELRQFALEGLDKRIHEREAELSEARHPSSTDLGAIPERLGYWDFLYFSLGAMSGMSTSDITPLDTTVRQVVMIQHVVSVILTAFAAFFLIDKIEKRRPK</sequence>
<dbReference type="AlphaFoldDB" id="A0A1M3KYV4"/>
<name>A0A1M3KYV4_9BACT</name>
<reference evidence="2 3" key="1">
    <citation type="submission" date="2016-09" db="EMBL/GenBank/DDBJ databases">
        <title>Genome-resolved meta-omics ties microbial dynamics to process performance in biotechnology for thiocyanate degradation.</title>
        <authorList>
            <person name="Kantor R.S."/>
            <person name="Huddy R.J."/>
            <person name="Iyer R."/>
            <person name="Thomas B.C."/>
            <person name="Brown C.T."/>
            <person name="Anantharaman K."/>
            <person name="Tringe S."/>
            <person name="Hettich R.L."/>
            <person name="Harrison S.T."/>
            <person name="Banfield J.F."/>
        </authorList>
    </citation>
    <scope>NUCLEOTIDE SEQUENCE [LARGE SCALE GENOMIC DNA]</scope>
    <source>
        <strain evidence="2">59-99</strain>
    </source>
</reference>
<organism evidence="2 3">
    <name type="scientific">Candidatus Kapaibacterium thiocyanatum</name>
    <dbReference type="NCBI Taxonomy" id="1895771"/>
    <lineage>
        <taxon>Bacteria</taxon>
        <taxon>Pseudomonadati</taxon>
        <taxon>Candidatus Kapaibacteriota</taxon>
        <taxon>Candidatus Kapaibacteriia</taxon>
        <taxon>Candidatus Kapaibacteriales</taxon>
        <taxon>Candidatus Kapaibacteriaceae</taxon>
        <taxon>Candidatus Kapaibacterium</taxon>
    </lineage>
</organism>
<accession>A0A1M3KYV4</accession>
<evidence type="ECO:0000313" key="3">
    <source>
        <dbReference type="Proteomes" id="UP000184233"/>
    </source>
</evidence>
<feature type="transmembrane region" description="Helical" evidence="1">
    <location>
        <begin position="12"/>
        <end position="30"/>
    </location>
</feature>
<protein>
    <submittedName>
        <fullName evidence="2">Uncharacterized protein</fullName>
    </submittedName>
</protein>
<keyword evidence="1" id="KW-0472">Membrane</keyword>
<comment type="caution">
    <text evidence="2">The sequence shown here is derived from an EMBL/GenBank/DDBJ whole genome shotgun (WGS) entry which is preliminary data.</text>
</comment>
<keyword evidence="1" id="KW-0812">Transmembrane</keyword>
<feature type="transmembrane region" description="Helical" evidence="1">
    <location>
        <begin position="242"/>
        <end position="260"/>
    </location>
</feature>
<evidence type="ECO:0000256" key="1">
    <source>
        <dbReference type="SAM" id="Phobius"/>
    </source>
</evidence>